<dbReference type="Gene3D" id="3.40.50.720">
    <property type="entry name" value="NAD(P)-binding Rossmann-like Domain"/>
    <property type="match status" value="1"/>
</dbReference>
<evidence type="ECO:0000256" key="3">
    <source>
        <dbReference type="ARBA" id="ARBA00022857"/>
    </source>
</evidence>
<comment type="similarity">
    <text evidence="2">Belongs to the zinc-containing alcohol dehydrogenase family. Quinone oxidoreductase subfamily.</text>
</comment>
<organism evidence="8 9">
    <name type="scientific">Triparma strigata</name>
    <dbReference type="NCBI Taxonomy" id="1606541"/>
    <lineage>
        <taxon>Eukaryota</taxon>
        <taxon>Sar</taxon>
        <taxon>Stramenopiles</taxon>
        <taxon>Ochrophyta</taxon>
        <taxon>Bolidophyceae</taxon>
        <taxon>Parmales</taxon>
        <taxon>Triparmaceae</taxon>
        <taxon>Triparma</taxon>
    </lineage>
</organism>
<evidence type="ECO:0000256" key="4">
    <source>
        <dbReference type="ARBA" id="ARBA00022946"/>
    </source>
</evidence>
<reference evidence="9" key="1">
    <citation type="journal article" date="2023" name="Commun. Biol.">
        <title>Genome analysis of Parmales, the sister group of diatoms, reveals the evolutionary specialization of diatoms from phago-mixotrophs to photoautotrophs.</title>
        <authorList>
            <person name="Ban H."/>
            <person name="Sato S."/>
            <person name="Yoshikawa S."/>
            <person name="Yamada K."/>
            <person name="Nakamura Y."/>
            <person name="Ichinomiya M."/>
            <person name="Sato N."/>
            <person name="Blanc-Mathieu R."/>
            <person name="Endo H."/>
            <person name="Kuwata A."/>
            <person name="Ogata H."/>
        </authorList>
    </citation>
    <scope>NUCLEOTIDE SEQUENCE [LARGE SCALE GENOMIC DNA]</scope>
    <source>
        <strain evidence="9">NIES 3701</strain>
    </source>
</reference>
<keyword evidence="6" id="KW-0496">Mitochondrion</keyword>
<dbReference type="SUPFAM" id="SSF51735">
    <property type="entry name" value="NAD(P)-binding Rossmann-fold domains"/>
    <property type="match status" value="1"/>
</dbReference>
<comment type="subcellular location">
    <subcellularLocation>
        <location evidence="1">Mitochondrion</location>
    </subcellularLocation>
</comment>
<dbReference type="GO" id="GO:0005739">
    <property type="term" value="C:mitochondrion"/>
    <property type="evidence" value="ECO:0007669"/>
    <property type="project" value="UniProtKB-SubCell"/>
</dbReference>
<dbReference type="AlphaFoldDB" id="A0A9W7F080"/>
<gene>
    <name evidence="8" type="ORF">TrST_g5379</name>
</gene>
<comment type="caution">
    <text evidence="8">The sequence shown here is derived from an EMBL/GenBank/DDBJ whole genome shotgun (WGS) entry which is preliminary data.</text>
</comment>
<dbReference type="InterPro" id="IPR011032">
    <property type="entry name" value="GroES-like_sf"/>
</dbReference>
<dbReference type="EMBL" id="BRXY01000482">
    <property type="protein sequence ID" value="GMH97115.1"/>
    <property type="molecule type" value="Genomic_DNA"/>
</dbReference>
<keyword evidence="4" id="KW-0809">Transit peptide</keyword>
<sequence length="498" mass="55026">MNRLHKLSYGSLTGPRYGLKIRTIAPRNVRKLSHSTNHSQSRVLQNHRFSSTLAPSYHALTYSSTGSPSSVINFEESLPAPLPPTKHHASRGTLKSFIKSQYEAGNTGDYSWSVLNKYAETNEMIWSSGLAFDDSEIEVQPLASAVNTADLNTISGTYPIKPSFMTDSNHSYSIPGSEFVGLITSSNSSNSDLQPGSLVLPRTVGLGSWSSHLPPLPAYHFIPVSSITTSPNPSILTLLGMQINPSSAYLMLRNYVPLSSSSTIILTAGKSGVSTAAAVIAKRLYGASVISVIRRKSLSDTEWSTFTESYKSTYNVDMVLSEESVTRTPPKKLIDKVQSLTGEIPLILDCVGGKIGSLLNLTLSRNGCHVTYGGLSREPLKLRAGGSIFSNTSHHGFWLTRWTNYEEWGRWWSSTNPGELLVKKMDERVEMLRDIYRLVEEEESLVLPETKLYHLSDYETAFGMVGKGYKVAFDCRLDDDDNEEEEGKEEEENEGKKE</sequence>
<dbReference type="PANTHER" id="PTHR43981:SF2">
    <property type="entry name" value="ENOYL-[ACYL-CARRIER-PROTEIN] REDUCTASE, MITOCHONDRIAL"/>
    <property type="match status" value="1"/>
</dbReference>
<dbReference type="GO" id="GO:0016491">
    <property type="term" value="F:oxidoreductase activity"/>
    <property type="evidence" value="ECO:0007669"/>
    <property type="project" value="UniProtKB-KW"/>
</dbReference>
<keyword evidence="3" id="KW-0521">NADP</keyword>
<dbReference type="PANTHER" id="PTHR43981">
    <property type="entry name" value="ENOYL-[ACYL-CARRIER-PROTEIN] REDUCTASE, MITOCHONDRIAL"/>
    <property type="match status" value="1"/>
</dbReference>
<evidence type="ECO:0000313" key="8">
    <source>
        <dbReference type="EMBL" id="GMH97115.1"/>
    </source>
</evidence>
<protein>
    <submittedName>
        <fullName evidence="8">Uncharacterized protein</fullName>
    </submittedName>
</protein>
<evidence type="ECO:0000256" key="1">
    <source>
        <dbReference type="ARBA" id="ARBA00004173"/>
    </source>
</evidence>
<evidence type="ECO:0000256" key="2">
    <source>
        <dbReference type="ARBA" id="ARBA00010371"/>
    </source>
</evidence>
<dbReference type="SUPFAM" id="SSF50129">
    <property type="entry name" value="GroES-like"/>
    <property type="match status" value="1"/>
</dbReference>
<dbReference type="GO" id="GO:0006631">
    <property type="term" value="P:fatty acid metabolic process"/>
    <property type="evidence" value="ECO:0007669"/>
    <property type="project" value="TreeGrafter"/>
</dbReference>
<feature type="region of interest" description="Disordered" evidence="7">
    <location>
        <begin position="479"/>
        <end position="498"/>
    </location>
</feature>
<accession>A0A9W7F080</accession>
<evidence type="ECO:0000313" key="9">
    <source>
        <dbReference type="Proteomes" id="UP001165085"/>
    </source>
</evidence>
<dbReference type="OrthoDB" id="7482721at2759"/>
<evidence type="ECO:0000256" key="6">
    <source>
        <dbReference type="ARBA" id="ARBA00023128"/>
    </source>
</evidence>
<name>A0A9W7F080_9STRA</name>
<keyword evidence="5" id="KW-0560">Oxidoreductase</keyword>
<keyword evidence="9" id="KW-1185">Reference proteome</keyword>
<dbReference type="Proteomes" id="UP001165085">
    <property type="component" value="Unassembled WGS sequence"/>
</dbReference>
<proteinExistence type="inferred from homology"/>
<dbReference type="Gene3D" id="3.90.180.10">
    <property type="entry name" value="Medium-chain alcohol dehydrogenases, catalytic domain"/>
    <property type="match status" value="1"/>
</dbReference>
<dbReference type="InterPro" id="IPR036291">
    <property type="entry name" value="NAD(P)-bd_dom_sf"/>
</dbReference>
<dbReference type="InterPro" id="IPR051034">
    <property type="entry name" value="Mito_Enoyl-ACP_Reductase"/>
</dbReference>
<evidence type="ECO:0000256" key="5">
    <source>
        <dbReference type="ARBA" id="ARBA00023002"/>
    </source>
</evidence>
<evidence type="ECO:0000256" key="7">
    <source>
        <dbReference type="SAM" id="MobiDB-lite"/>
    </source>
</evidence>